<dbReference type="AlphaFoldDB" id="A0AAN4ZP07"/>
<feature type="region of interest" description="Disordered" evidence="1">
    <location>
        <begin position="21"/>
        <end position="41"/>
    </location>
</feature>
<feature type="non-terminal residue" evidence="2">
    <location>
        <position position="1"/>
    </location>
</feature>
<keyword evidence="3" id="KW-1185">Reference proteome</keyword>
<dbReference type="Proteomes" id="UP001328107">
    <property type="component" value="Unassembled WGS sequence"/>
</dbReference>
<evidence type="ECO:0000256" key="1">
    <source>
        <dbReference type="SAM" id="MobiDB-lite"/>
    </source>
</evidence>
<name>A0AAN4ZP07_9BILA</name>
<gene>
    <name evidence="2" type="ORF">PMAYCL1PPCAC_12208</name>
</gene>
<proteinExistence type="predicted"/>
<dbReference type="EMBL" id="BTRK01000003">
    <property type="protein sequence ID" value="GMR42013.1"/>
    <property type="molecule type" value="Genomic_DNA"/>
</dbReference>
<evidence type="ECO:0000313" key="2">
    <source>
        <dbReference type="EMBL" id="GMR42013.1"/>
    </source>
</evidence>
<organism evidence="2 3">
    <name type="scientific">Pristionchus mayeri</name>
    <dbReference type="NCBI Taxonomy" id="1317129"/>
    <lineage>
        <taxon>Eukaryota</taxon>
        <taxon>Metazoa</taxon>
        <taxon>Ecdysozoa</taxon>
        <taxon>Nematoda</taxon>
        <taxon>Chromadorea</taxon>
        <taxon>Rhabditida</taxon>
        <taxon>Rhabditina</taxon>
        <taxon>Diplogasteromorpha</taxon>
        <taxon>Diplogasteroidea</taxon>
        <taxon>Neodiplogasteridae</taxon>
        <taxon>Pristionchus</taxon>
    </lineage>
</organism>
<accession>A0AAN4ZP07</accession>
<reference evidence="3" key="1">
    <citation type="submission" date="2022-10" db="EMBL/GenBank/DDBJ databases">
        <title>Genome assembly of Pristionchus species.</title>
        <authorList>
            <person name="Yoshida K."/>
            <person name="Sommer R.J."/>
        </authorList>
    </citation>
    <scope>NUCLEOTIDE SEQUENCE [LARGE SCALE GENOMIC DNA]</scope>
    <source>
        <strain evidence="3">RS5460</strain>
    </source>
</reference>
<evidence type="ECO:0000313" key="3">
    <source>
        <dbReference type="Proteomes" id="UP001328107"/>
    </source>
</evidence>
<comment type="caution">
    <text evidence="2">The sequence shown here is derived from an EMBL/GenBank/DDBJ whole genome shotgun (WGS) entry which is preliminary data.</text>
</comment>
<protein>
    <submittedName>
        <fullName evidence="2">Uncharacterized protein</fullName>
    </submittedName>
</protein>
<sequence length="107" mass="13227">LSSLTINLFKQSHICRWNTEQRQEKDEDRMMRMEEEDGTRRDAILRANDEMMERWKTEAAENRQRMEAVREKRMKEESDEREALRLRWLLEDTERRLKQRGERSAEI</sequence>